<evidence type="ECO:0000313" key="1">
    <source>
        <dbReference type="EMBL" id="CAF1345729.1"/>
    </source>
</evidence>
<proteinExistence type="predicted"/>
<evidence type="ECO:0000313" key="3">
    <source>
        <dbReference type="Proteomes" id="UP000663828"/>
    </source>
</evidence>
<dbReference type="Proteomes" id="UP000663828">
    <property type="component" value="Unassembled WGS sequence"/>
</dbReference>
<dbReference type="AlphaFoldDB" id="A0A815N4F8"/>
<sequence>MIQGRFNYDEVGDLVCLFPESDILYVLLLYPTSDKEKIFTRTVCLTGSQPTLPAIINVNNDEVEDLAILHCNGLLAVFIETNAGVFDRHYLTFESDIVHTKANRTCYQLMNVADLNRNQKDDLIIIDNEKDSIRILLASPCDA</sequence>
<evidence type="ECO:0000313" key="2">
    <source>
        <dbReference type="EMBL" id="CAF1431903.1"/>
    </source>
</evidence>
<organism evidence="2 4">
    <name type="scientific">Adineta ricciae</name>
    <name type="common">Rotifer</name>
    <dbReference type="NCBI Taxonomy" id="249248"/>
    <lineage>
        <taxon>Eukaryota</taxon>
        <taxon>Metazoa</taxon>
        <taxon>Spiralia</taxon>
        <taxon>Gnathifera</taxon>
        <taxon>Rotifera</taxon>
        <taxon>Eurotatoria</taxon>
        <taxon>Bdelloidea</taxon>
        <taxon>Adinetida</taxon>
        <taxon>Adinetidae</taxon>
        <taxon>Adineta</taxon>
    </lineage>
</organism>
<keyword evidence="3" id="KW-1185">Reference proteome</keyword>
<dbReference type="Proteomes" id="UP000663852">
    <property type="component" value="Unassembled WGS sequence"/>
</dbReference>
<dbReference type="SUPFAM" id="SSF69318">
    <property type="entry name" value="Integrin alpha N-terminal domain"/>
    <property type="match status" value="1"/>
</dbReference>
<dbReference type="EMBL" id="CAJNOR010002828">
    <property type="protein sequence ID" value="CAF1345729.1"/>
    <property type="molecule type" value="Genomic_DNA"/>
</dbReference>
<comment type="caution">
    <text evidence="2">The sequence shown here is derived from an EMBL/GenBank/DDBJ whole genome shotgun (WGS) entry which is preliminary data.</text>
</comment>
<name>A0A815N4F8_ADIRI</name>
<reference evidence="2" key="1">
    <citation type="submission" date="2021-02" db="EMBL/GenBank/DDBJ databases">
        <authorList>
            <person name="Nowell W R."/>
        </authorList>
    </citation>
    <scope>NUCLEOTIDE SEQUENCE</scope>
</reference>
<gene>
    <name evidence="2" type="ORF">EDS130_LOCUS38262</name>
    <name evidence="1" type="ORF">XAT740_LOCUS31204</name>
</gene>
<dbReference type="EMBL" id="CAJNOJ010000395">
    <property type="protein sequence ID" value="CAF1431903.1"/>
    <property type="molecule type" value="Genomic_DNA"/>
</dbReference>
<dbReference type="InterPro" id="IPR028994">
    <property type="entry name" value="Integrin_alpha_N"/>
</dbReference>
<protein>
    <submittedName>
        <fullName evidence="2">Uncharacterized protein</fullName>
    </submittedName>
</protein>
<accession>A0A815N4F8</accession>
<evidence type="ECO:0000313" key="4">
    <source>
        <dbReference type="Proteomes" id="UP000663852"/>
    </source>
</evidence>